<evidence type="ECO:0008006" key="6">
    <source>
        <dbReference type="Google" id="ProtNLM"/>
    </source>
</evidence>
<keyword evidence="2 3" id="KW-0040">ANK repeat</keyword>
<dbReference type="PANTHER" id="PTHR24198:SF165">
    <property type="entry name" value="ANKYRIN REPEAT-CONTAINING PROTEIN-RELATED"/>
    <property type="match status" value="1"/>
</dbReference>
<sequence length="510" mass="56589">MSALAPFTSPRSHVTVIDLTQDEAIPEPTMSALAPFTSPRSHVTVIDLTQDEAIPEPAMPDLEPLTSPLSHVTVIDLTQDEAIPEPATSALGPFVSPLSDVTVIDLTQNGGKRSQKLSQTEDQHTQCHLHLEAFSESIQGPVENPIELDCSTSLLKRLPPESLLMIMEVCGLSDLKNLLDTCSDLYQLGVGILYKSYPSAAFKICYQYTNSDAAIGALRHAKVAKASFHLEERVLTWDPLAADFHSAYLSAISMAAARGKKRIVKYLVSECNAHINPIPDDPDYIDWTPPLEAAIRGQQVEMVKTLVEMGASTSFSGGRSALHVSAAAGSIVLFNFFLEAGCEINQRDDMSNTPFAFAVVSRNPYAMGRHLENCGLFGDQNDYNWLEWESELQRQTYERLNRALSRTPRFSASKLRKIYRRALRIKGGYLSETLAEIPNILYLLRATRARGNSRVTTSIPHSVEALIDELIVGGFSLDIYGLRWKLYEAPFWHEDCPVYHDKNPLTPRVD</sequence>
<dbReference type="PROSITE" id="PS50088">
    <property type="entry name" value="ANK_REPEAT"/>
    <property type="match status" value="1"/>
</dbReference>
<dbReference type="SUPFAM" id="SSF48403">
    <property type="entry name" value="Ankyrin repeat"/>
    <property type="match status" value="1"/>
</dbReference>
<accession>A0A9P9DQA4</accession>
<feature type="repeat" description="ANK" evidence="3">
    <location>
        <begin position="317"/>
        <end position="349"/>
    </location>
</feature>
<dbReference type="AlphaFoldDB" id="A0A9P9DQA4"/>
<name>A0A9P9DQA4_9HYPO</name>
<dbReference type="SMART" id="SM00248">
    <property type="entry name" value="ANK"/>
    <property type="match status" value="3"/>
</dbReference>
<comment type="caution">
    <text evidence="4">The sequence shown here is derived from an EMBL/GenBank/DDBJ whole genome shotgun (WGS) entry which is preliminary data.</text>
</comment>
<dbReference type="Gene3D" id="1.25.40.20">
    <property type="entry name" value="Ankyrin repeat-containing domain"/>
    <property type="match status" value="2"/>
</dbReference>
<keyword evidence="5" id="KW-1185">Reference proteome</keyword>
<dbReference type="InterPro" id="IPR002110">
    <property type="entry name" value="Ankyrin_rpt"/>
</dbReference>
<organism evidence="4 5">
    <name type="scientific">Dactylonectria estremocensis</name>
    <dbReference type="NCBI Taxonomy" id="1079267"/>
    <lineage>
        <taxon>Eukaryota</taxon>
        <taxon>Fungi</taxon>
        <taxon>Dikarya</taxon>
        <taxon>Ascomycota</taxon>
        <taxon>Pezizomycotina</taxon>
        <taxon>Sordariomycetes</taxon>
        <taxon>Hypocreomycetidae</taxon>
        <taxon>Hypocreales</taxon>
        <taxon>Nectriaceae</taxon>
        <taxon>Dactylonectria</taxon>
    </lineage>
</organism>
<dbReference type="PROSITE" id="PS50297">
    <property type="entry name" value="ANK_REP_REGION"/>
    <property type="match status" value="1"/>
</dbReference>
<dbReference type="InterPro" id="IPR036770">
    <property type="entry name" value="Ankyrin_rpt-contain_sf"/>
</dbReference>
<proteinExistence type="predicted"/>
<dbReference type="Proteomes" id="UP000717696">
    <property type="component" value="Unassembled WGS sequence"/>
</dbReference>
<dbReference type="PANTHER" id="PTHR24198">
    <property type="entry name" value="ANKYRIN REPEAT AND PROTEIN KINASE DOMAIN-CONTAINING PROTEIN"/>
    <property type="match status" value="1"/>
</dbReference>
<dbReference type="EMBL" id="JAGMUU010000025">
    <property type="protein sequence ID" value="KAH7123433.1"/>
    <property type="molecule type" value="Genomic_DNA"/>
</dbReference>
<dbReference type="Pfam" id="PF12796">
    <property type="entry name" value="Ank_2"/>
    <property type="match status" value="1"/>
</dbReference>
<evidence type="ECO:0000256" key="3">
    <source>
        <dbReference type="PROSITE-ProRule" id="PRU00023"/>
    </source>
</evidence>
<evidence type="ECO:0000256" key="2">
    <source>
        <dbReference type="ARBA" id="ARBA00023043"/>
    </source>
</evidence>
<protein>
    <recommendedName>
        <fullName evidence="6">F-box domain-containing protein</fullName>
    </recommendedName>
</protein>
<gene>
    <name evidence="4" type="ORF">B0J13DRAFT_531545</name>
</gene>
<evidence type="ECO:0000313" key="5">
    <source>
        <dbReference type="Proteomes" id="UP000717696"/>
    </source>
</evidence>
<dbReference type="OrthoDB" id="366390at2759"/>
<evidence type="ECO:0000313" key="4">
    <source>
        <dbReference type="EMBL" id="KAH7123433.1"/>
    </source>
</evidence>
<keyword evidence="1" id="KW-0677">Repeat</keyword>
<evidence type="ECO:0000256" key="1">
    <source>
        <dbReference type="ARBA" id="ARBA00022737"/>
    </source>
</evidence>
<reference evidence="4" key="1">
    <citation type="journal article" date="2021" name="Nat. Commun.">
        <title>Genetic determinants of endophytism in the Arabidopsis root mycobiome.</title>
        <authorList>
            <person name="Mesny F."/>
            <person name="Miyauchi S."/>
            <person name="Thiergart T."/>
            <person name="Pickel B."/>
            <person name="Atanasova L."/>
            <person name="Karlsson M."/>
            <person name="Huettel B."/>
            <person name="Barry K.W."/>
            <person name="Haridas S."/>
            <person name="Chen C."/>
            <person name="Bauer D."/>
            <person name="Andreopoulos W."/>
            <person name="Pangilinan J."/>
            <person name="LaButti K."/>
            <person name="Riley R."/>
            <person name="Lipzen A."/>
            <person name="Clum A."/>
            <person name="Drula E."/>
            <person name="Henrissat B."/>
            <person name="Kohler A."/>
            <person name="Grigoriev I.V."/>
            <person name="Martin F.M."/>
            <person name="Hacquard S."/>
        </authorList>
    </citation>
    <scope>NUCLEOTIDE SEQUENCE</scope>
    <source>
        <strain evidence="4">MPI-CAGE-AT-0021</strain>
    </source>
</reference>